<keyword evidence="1" id="KW-0479">Metal-binding</keyword>
<dbReference type="PROSITE" id="PS50089">
    <property type="entry name" value="ZF_RING_2"/>
    <property type="match status" value="1"/>
</dbReference>
<proteinExistence type="predicted"/>
<dbReference type="PANTHER" id="PTHR46400">
    <property type="entry name" value="RING/U-BOX SUPERFAMILY PROTEIN"/>
    <property type="match status" value="1"/>
</dbReference>
<dbReference type="PANTHER" id="PTHR46400:SF5">
    <property type="entry name" value="RING-TYPE DOMAIN-CONTAINING PROTEIN"/>
    <property type="match status" value="1"/>
</dbReference>
<name>A0AAU9JEP4_9CILI</name>
<dbReference type="SUPFAM" id="SSF57850">
    <property type="entry name" value="RING/U-box"/>
    <property type="match status" value="1"/>
</dbReference>
<dbReference type="GO" id="GO:0004842">
    <property type="term" value="F:ubiquitin-protein transferase activity"/>
    <property type="evidence" value="ECO:0007669"/>
    <property type="project" value="InterPro"/>
</dbReference>
<feature type="coiled-coil region" evidence="2">
    <location>
        <begin position="96"/>
        <end position="130"/>
    </location>
</feature>
<dbReference type="GO" id="GO:0046621">
    <property type="term" value="P:negative regulation of organ growth"/>
    <property type="evidence" value="ECO:0007669"/>
    <property type="project" value="InterPro"/>
</dbReference>
<keyword evidence="1" id="KW-0863">Zinc-finger</keyword>
<dbReference type="GO" id="GO:0008270">
    <property type="term" value="F:zinc ion binding"/>
    <property type="evidence" value="ECO:0007669"/>
    <property type="project" value="UniProtKB-KW"/>
</dbReference>
<evidence type="ECO:0000256" key="2">
    <source>
        <dbReference type="SAM" id="Coils"/>
    </source>
</evidence>
<accession>A0AAU9JEP4</accession>
<dbReference type="SMART" id="SM00184">
    <property type="entry name" value="RING"/>
    <property type="match status" value="1"/>
</dbReference>
<dbReference type="InterPro" id="IPR001841">
    <property type="entry name" value="Znf_RING"/>
</dbReference>
<evidence type="ECO:0000313" key="5">
    <source>
        <dbReference type="EMBL" id="CAG9322544.1"/>
    </source>
</evidence>
<evidence type="ECO:0000259" key="4">
    <source>
        <dbReference type="PROSITE" id="PS50089"/>
    </source>
</evidence>
<keyword evidence="6" id="KW-1185">Reference proteome</keyword>
<feature type="region of interest" description="Disordered" evidence="3">
    <location>
        <begin position="1"/>
        <end position="30"/>
    </location>
</feature>
<evidence type="ECO:0000313" key="6">
    <source>
        <dbReference type="Proteomes" id="UP001162131"/>
    </source>
</evidence>
<dbReference type="Proteomes" id="UP001162131">
    <property type="component" value="Unassembled WGS sequence"/>
</dbReference>
<gene>
    <name evidence="5" type="ORF">BSTOLATCC_MIC31672</name>
</gene>
<dbReference type="InterPro" id="IPR033276">
    <property type="entry name" value="BB"/>
</dbReference>
<feature type="domain" description="RING-type" evidence="4">
    <location>
        <begin position="207"/>
        <end position="248"/>
    </location>
</feature>
<dbReference type="GO" id="GO:0016567">
    <property type="term" value="P:protein ubiquitination"/>
    <property type="evidence" value="ECO:0007669"/>
    <property type="project" value="InterPro"/>
</dbReference>
<reference evidence="5" key="1">
    <citation type="submission" date="2021-09" db="EMBL/GenBank/DDBJ databases">
        <authorList>
            <consortium name="AG Swart"/>
            <person name="Singh M."/>
            <person name="Singh A."/>
            <person name="Seah K."/>
            <person name="Emmerich C."/>
        </authorList>
    </citation>
    <scope>NUCLEOTIDE SEQUENCE</scope>
    <source>
        <strain evidence="5">ATCC30299</strain>
    </source>
</reference>
<protein>
    <recommendedName>
        <fullName evidence="4">RING-type domain-containing protein</fullName>
    </recommendedName>
</protein>
<dbReference type="EMBL" id="CAJZBQ010000032">
    <property type="protein sequence ID" value="CAG9322544.1"/>
    <property type="molecule type" value="Genomic_DNA"/>
</dbReference>
<evidence type="ECO:0000256" key="3">
    <source>
        <dbReference type="SAM" id="MobiDB-lite"/>
    </source>
</evidence>
<dbReference type="InterPro" id="IPR013083">
    <property type="entry name" value="Znf_RING/FYVE/PHD"/>
</dbReference>
<comment type="caution">
    <text evidence="5">The sequence shown here is derived from an EMBL/GenBank/DDBJ whole genome shotgun (WGS) entry which is preliminary data.</text>
</comment>
<dbReference type="Gene3D" id="3.30.40.10">
    <property type="entry name" value="Zinc/RING finger domain, C3HC4 (zinc finger)"/>
    <property type="match status" value="1"/>
</dbReference>
<evidence type="ECO:0000256" key="1">
    <source>
        <dbReference type="PROSITE-ProRule" id="PRU00175"/>
    </source>
</evidence>
<dbReference type="CDD" id="cd16461">
    <property type="entry name" value="RING-H2_EL5-like"/>
    <property type="match status" value="1"/>
</dbReference>
<dbReference type="AlphaFoldDB" id="A0AAU9JEP4"/>
<organism evidence="5 6">
    <name type="scientific">Blepharisma stoltei</name>
    <dbReference type="NCBI Taxonomy" id="1481888"/>
    <lineage>
        <taxon>Eukaryota</taxon>
        <taxon>Sar</taxon>
        <taxon>Alveolata</taxon>
        <taxon>Ciliophora</taxon>
        <taxon>Postciliodesmatophora</taxon>
        <taxon>Heterotrichea</taxon>
        <taxon>Heterotrichida</taxon>
        <taxon>Blepharismidae</taxon>
        <taxon>Blepharisma</taxon>
    </lineage>
</organism>
<dbReference type="Pfam" id="PF13639">
    <property type="entry name" value="zf-RING_2"/>
    <property type="match status" value="1"/>
</dbReference>
<keyword evidence="1" id="KW-0862">Zinc</keyword>
<keyword evidence="2" id="KW-0175">Coiled coil</keyword>
<sequence>MNRQPNFNHKQGKNPQFEERKVQRNIATPLQPIRKAIKPIPADKEEAKEVPIAHQAVLNPRRIQSGKPNGSSQSAAALQEEYWKLKKRTQENQKKIDDLTTQMEENRQLIIRLRNEQRELKRRNEMASQDGVINISEEDLENLFAQQGPDVLAQLMNLRGLMARNEENMTYEQLLALEERIGNVPVGLNEDQMRELPVVPLTAENMCSICLVNMEKGEMAKLLPKCNHSYHAECIDQWLKAKKTCPLCLTEVI</sequence>